<organism evidence="4 6">
    <name type="scientific">Bursaphelenchus xylophilus</name>
    <name type="common">Pinewood nematode worm</name>
    <name type="synonym">Aphelenchoides xylophilus</name>
    <dbReference type="NCBI Taxonomy" id="6326"/>
    <lineage>
        <taxon>Eukaryota</taxon>
        <taxon>Metazoa</taxon>
        <taxon>Ecdysozoa</taxon>
        <taxon>Nematoda</taxon>
        <taxon>Chromadorea</taxon>
        <taxon>Rhabditida</taxon>
        <taxon>Tylenchina</taxon>
        <taxon>Tylenchomorpha</taxon>
        <taxon>Aphelenchoidea</taxon>
        <taxon>Aphelenchoididae</taxon>
        <taxon>Bursaphelenchus</taxon>
    </lineage>
</organism>
<evidence type="ECO:0000256" key="1">
    <source>
        <dbReference type="SAM" id="Coils"/>
    </source>
</evidence>
<dbReference type="Proteomes" id="UP000582659">
    <property type="component" value="Unassembled WGS sequence"/>
</dbReference>
<sequence>MLFAFSIVNVEADPITNFVGDTFGSLSGPIILYSKEGVNWVACFFCTHIFDLLVYLLKNSDWFYEIAEYACNYVAWDLLCDFALPSVYVLSSFVSPNYACSLADVCPLFDVDKRSYDYSKGQFGNDSFDETPDFFETLSKSNNKYKFDVHYGKQIENFIARIPLEDVQNLEKIFNSFEKKNRDEIQEKIANFRQNVKKRPIQDSLNVLREIIELFKTSLASSKRGDA</sequence>
<evidence type="ECO:0000313" key="6">
    <source>
        <dbReference type="WBParaSite" id="BXY_0077300.1"/>
    </source>
</evidence>
<keyword evidence="1" id="KW-0175">Coiled coil</keyword>
<dbReference type="AlphaFoldDB" id="A0A1I7RJ91"/>
<dbReference type="Proteomes" id="UP000659654">
    <property type="component" value="Unassembled WGS sequence"/>
</dbReference>
<evidence type="ECO:0000313" key="3">
    <source>
        <dbReference type="EMBL" id="CAG9119477.1"/>
    </source>
</evidence>
<evidence type="ECO:0000313" key="5">
    <source>
        <dbReference type="Proteomes" id="UP000659654"/>
    </source>
</evidence>
<protein>
    <submittedName>
        <fullName evidence="2">(pine wood nematode) hypothetical protein</fullName>
    </submittedName>
</protein>
<dbReference type="WBParaSite" id="BXY_0077300.1">
    <property type="protein sequence ID" value="BXY_0077300.1"/>
    <property type="gene ID" value="BXY_0077300"/>
</dbReference>
<evidence type="ECO:0000313" key="4">
    <source>
        <dbReference type="Proteomes" id="UP000095284"/>
    </source>
</evidence>
<name>A0A1I7RJ91_BURXY</name>
<dbReference type="EMBL" id="CAJFDI010000004">
    <property type="protein sequence ID" value="CAD5228783.1"/>
    <property type="molecule type" value="Genomic_DNA"/>
</dbReference>
<feature type="coiled-coil region" evidence="1">
    <location>
        <begin position="167"/>
        <end position="195"/>
    </location>
</feature>
<gene>
    <name evidence="2" type="ORF">BXYJ_LOCUS10617</name>
</gene>
<keyword evidence="5" id="KW-1185">Reference proteome</keyword>
<proteinExistence type="predicted"/>
<dbReference type="Proteomes" id="UP000095284">
    <property type="component" value="Unplaced"/>
</dbReference>
<accession>A0A1I7RJ91</accession>
<evidence type="ECO:0000313" key="2">
    <source>
        <dbReference type="EMBL" id="CAD5228783.1"/>
    </source>
</evidence>
<dbReference type="SMR" id="A0A1I7RJ91"/>
<reference evidence="6" key="1">
    <citation type="submission" date="2016-11" db="UniProtKB">
        <authorList>
            <consortium name="WormBaseParasite"/>
        </authorList>
    </citation>
    <scope>IDENTIFICATION</scope>
</reference>
<reference evidence="3" key="2">
    <citation type="submission" date="2020-08" db="EMBL/GenBank/DDBJ databases">
        <authorList>
            <person name="Kikuchi T."/>
        </authorList>
    </citation>
    <scope>NUCLEOTIDE SEQUENCE</scope>
    <source>
        <strain evidence="2">Ka4C1</strain>
    </source>
</reference>
<dbReference type="EMBL" id="CAJFCV020000004">
    <property type="protein sequence ID" value="CAG9119477.1"/>
    <property type="molecule type" value="Genomic_DNA"/>
</dbReference>